<dbReference type="GO" id="GO:0003735">
    <property type="term" value="F:structural constituent of ribosome"/>
    <property type="evidence" value="ECO:0007669"/>
    <property type="project" value="InterPro"/>
</dbReference>
<dbReference type="Gene3D" id="2.40.240.10">
    <property type="entry name" value="Ribosomal Protein L25, Chain P"/>
    <property type="match status" value="1"/>
</dbReference>
<evidence type="ECO:0000259" key="7">
    <source>
        <dbReference type="Pfam" id="PF01386"/>
    </source>
</evidence>
<keyword evidence="2 5" id="KW-0694">RNA-binding</keyword>
<feature type="compositionally biased region" description="Pro residues" evidence="6">
    <location>
        <begin position="214"/>
        <end position="226"/>
    </location>
</feature>
<dbReference type="GO" id="GO:0022625">
    <property type="term" value="C:cytosolic large ribosomal subunit"/>
    <property type="evidence" value="ECO:0007669"/>
    <property type="project" value="TreeGrafter"/>
</dbReference>
<dbReference type="Gene3D" id="2.170.120.20">
    <property type="entry name" value="Ribosomal protein L25, beta domain"/>
    <property type="match status" value="1"/>
</dbReference>
<dbReference type="GO" id="GO:0008097">
    <property type="term" value="F:5S rRNA binding"/>
    <property type="evidence" value="ECO:0007669"/>
    <property type="project" value="InterPro"/>
</dbReference>
<evidence type="ECO:0000313" key="10">
    <source>
        <dbReference type="Proteomes" id="UP000034265"/>
    </source>
</evidence>
<sequence length="226" mass="24297">MSTKHTLKSEPRKITGRKIKSLRAQGLIPANVFGKDVKSQALQIKSTDFAKLYKEAGESTLIYLDDRPVMIHEVAVHPVTDKILHVDFHQVNLKEKTTANVAIKLVGVAPAEKEKQGILVQQLHELEIEALPADMPEAVEVSVASLTAEGDTILVKDLKLSDKLTVKIDPEAIVVKIEPLAKEEPKEVPVVPVVPEGEAAATEATPAQSAAPETPAPATPPPSQTA</sequence>
<feature type="domain" description="Large ribosomal subunit protein bL25 L25" evidence="7">
    <location>
        <begin position="7"/>
        <end position="88"/>
    </location>
</feature>
<evidence type="ECO:0000313" key="9">
    <source>
        <dbReference type="EMBL" id="KKU83804.1"/>
    </source>
</evidence>
<feature type="region of interest" description="Disordered" evidence="6">
    <location>
        <begin position="185"/>
        <end position="226"/>
    </location>
</feature>
<comment type="caution">
    <text evidence="9">The sequence shown here is derived from an EMBL/GenBank/DDBJ whole genome shotgun (WGS) entry which is preliminary data.</text>
</comment>
<keyword evidence="1 5" id="KW-0699">rRNA-binding</keyword>
<dbReference type="AlphaFoldDB" id="A0A0G1TPV9"/>
<feature type="compositionally biased region" description="Low complexity" evidence="6">
    <location>
        <begin position="188"/>
        <end position="213"/>
    </location>
</feature>
<reference evidence="9 10" key="1">
    <citation type="journal article" date="2015" name="Nature">
        <title>rRNA introns, odd ribosomes, and small enigmatic genomes across a large radiation of phyla.</title>
        <authorList>
            <person name="Brown C.T."/>
            <person name="Hug L.A."/>
            <person name="Thomas B.C."/>
            <person name="Sharon I."/>
            <person name="Castelle C.J."/>
            <person name="Singh A."/>
            <person name="Wilkins M.J."/>
            <person name="Williams K.H."/>
            <person name="Banfield J.F."/>
        </authorList>
    </citation>
    <scope>NUCLEOTIDE SEQUENCE [LARGE SCALE GENOMIC DNA]</scope>
</reference>
<dbReference type="InterPro" id="IPR020056">
    <property type="entry name" value="Rbsml_bL25/Gln-tRNA_synth_N"/>
</dbReference>
<dbReference type="SUPFAM" id="SSF50715">
    <property type="entry name" value="Ribosomal protein L25-like"/>
    <property type="match status" value="1"/>
</dbReference>
<protein>
    <recommendedName>
        <fullName evidence="5">Large ribosomal subunit protein bL25</fullName>
    </recommendedName>
    <alternativeName>
        <fullName evidence="5">General stress protein CTC</fullName>
    </alternativeName>
</protein>
<dbReference type="InterPro" id="IPR020057">
    <property type="entry name" value="Ribosomal_bL25_b-dom"/>
</dbReference>
<keyword evidence="3 5" id="KW-0689">Ribosomal protein</keyword>
<dbReference type="Proteomes" id="UP000034265">
    <property type="component" value="Unassembled WGS sequence"/>
</dbReference>
<comment type="subunit">
    <text evidence="5">Part of the 50S ribosomal subunit; part of the 5S rRNA/L5/L18/L25 subcomplex. Contacts the 5S rRNA. Binds to the 5S rRNA independently of L5 and L18.</text>
</comment>
<organism evidence="9 10">
    <name type="scientific">Candidatus Amesbacteria bacterium GW2011_GWC2_47_8</name>
    <dbReference type="NCBI Taxonomy" id="1618367"/>
    <lineage>
        <taxon>Bacteria</taxon>
        <taxon>Candidatus Amesiibacteriota</taxon>
    </lineage>
</organism>
<evidence type="ECO:0000256" key="5">
    <source>
        <dbReference type="HAMAP-Rule" id="MF_01334"/>
    </source>
</evidence>
<dbReference type="InterPro" id="IPR001021">
    <property type="entry name" value="Ribosomal_bL25_long"/>
</dbReference>
<evidence type="ECO:0000259" key="8">
    <source>
        <dbReference type="Pfam" id="PF14693"/>
    </source>
</evidence>
<comment type="similarity">
    <text evidence="5">Belongs to the bacterial ribosomal protein bL25 family. CTC subfamily.</text>
</comment>
<evidence type="ECO:0000256" key="4">
    <source>
        <dbReference type="ARBA" id="ARBA00023274"/>
    </source>
</evidence>
<evidence type="ECO:0000256" key="2">
    <source>
        <dbReference type="ARBA" id="ARBA00022884"/>
    </source>
</evidence>
<evidence type="ECO:0000256" key="1">
    <source>
        <dbReference type="ARBA" id="ARBA00022730"/>
    </source>
</evidence>
<dbReference type="InterPro" id="IPR029751">
    <property type="entry name" value="Ribosomal_L25_dom"/>
</dbReference>
<comment type="function">
    <text evidence="5">This is one of the proteins that binds to the 5S RNA in the ribosome where it forms part of the central protuberance.</text>
</comment>
<evidence type="ECO:0000256" key="3">
    <source>
        <dbReference type="ARBA" id="ARBA00022980"/>
    </source>
</evidence>
<dbReference type="NCBIfam" id="TIGR00731">
    <property type="entry name" value="bL25_bact_ctc"/>
    <property type="match status" value="1"/>
</dbReference>
<dbReference type="GO" id="GO:0006412">
    <property type="term" value="P:translation"/>
    <property type="evidence" value="ECO:0007669"/>
    <property type="project" value="UniProtKB-UniRule"/>
</dbReference>
<dbReference type="CDD" id="cd00495">
    <property type="entry name" value="Ribosomal_L25_TL5_CTC"/>
    <property type="match status" value="1"/>
</dbReference>
<dbReference type="InterPro" id="IPR037121">
    <property type="entry name" value="Ribosomal_bL25_C"/>
</dbReference>
<dbReference type="InterPro" id="IPR011035">
    <property type="entry name" value="Ribosomal_bL25/Gln-tRNA_synth"/>
</dbReference>
<dbReference type="PANTHER" id="PTHR33284:SF1">
    <property type="entry name" value="RIBOSOMAL PROTEIN L25_GLN-TRNA SYNTHETASE, ANTI-CODON-BINDING DOMAIN-CONTAINING PROTEIN"/>
    <property type="match status" value="1"/>
</dbReference>
<name>A0A0G1TPV9_9BACT</name>
<dbReference type="PANTHER" id="PTHR33284">
    <property type="entry name" value="RIBOSOMAL PROTEIN L25/GLN-TRNA SYNTHETASE, ANTI-CODON-BINDING DOMAIN-CONTAINING PROTEIN"/>
    <property type="match status" value="1"/>
</dbReference>
<accession>A0A0G1TPV9</accession>
<evidence type="ECO:0000256" key="6">
    <source>
        <dbReference type="SAM" id="MobiDB-lite"/>
    </source>
</evidence>
<dbReference type="InterPro" id="IPR020930">
    <property type="entry name" value="Ribosomal_uL5_bac-type"/>
</dbReference>
<gene>
    <name evidence="5" type="primary">rplY</name>
    <name evidence="5" type="synonym">ctc</name>
    <name evidence="9" type="ORF">UY11_C0013G0002</name>
</gene>
<dbReference type="Pfam" id="PF14693">
    <property type="entry name" value="Ribosomal_TL5_C"/>
    <property type="match status" value="1"/>
</dbReference>
<dbReference type="HAMAP" id="MF_01334">
    <property type="entry name" value="Ribosomal_bL25_CTC"/>
    <property type="match status" value="1"/>
</dbReference>
<dbReference type="EMBL" id="LCOT01000013">
    <property type="protein sequence ID" value="KKU83804.1"/>
    <property type="molecule type" value="Genomic_DNA"/>
</dbReference>
<proteinExistence type="inferred from homology"/>
<feature type="domain" description="Large ribosomal subunit protein bL25 beta" evidence="8">
    <location>
        <begin position="97"/>
        <end position="179"/>
    </location>
</feature>
<keyword evidence="4 5" id="KW-0687">Ribonucleoprotein</keyword>
<dbReference type="Pfam" id="PF01386">
    <property type="entry name" value="Ribosomal_L25p"/>
    <property type="match status" value="1"/>
</dbReference>